<sequence length="90" mass="9804">MSIPPARAPEGNRMTTTPIKGVWLIKDTAHNGNQIEVLVELPDGTLRTAISETADDGPISHYVHPSGILRAPVHELSSREWRPTSSTRPA</sequence>
<dbReference type="Proteomes" id="UP000248924">
    <property type="component" value="Unassembled WGS sequence"/>
</dbReference>
<dbReference type="AlphaFoldDB" id="A0A2W2EH70"/>
<dbReference type="EMBL" id="POTY01000192">
    <property type="protein sequence ID" value="PZG12960.1"/>
    <property type="molecule type" value="Genomic_DNA"/>
</dbReference>
<name>A0A2W2EH70_9ACTN</name>
<gene>
    <name evidence="1" type="ORF">C1I95_24775</name>
</gene>
<evidence type="ECO:0000313" key="2">
    <source>
        <dbReference type="Proteomes" id="UP000248924"/>
    </source>
</evidence>
<reference evidence="1 2" key="1">
    <citation type="submission" date="2018-01" db="EMBL/GenBank/DDBJ databases">
        <title>Draft genome sequence of Jishengella sp. NA12.</title>
        <authorList>
            <person name="Sahin N."/>
            <person name="Ay H."/>
            <person name="Saygin H."/>
        </authorList>
    </citation>
    <scope>NUCLEOTIDE SEQUENCE [LARGE SCALE GENOMIC DNA]</scope>
    <source>
        <strain evidence="1 2">NA12</strain>
    </source>
</reference>
<keyword evidence="2" id="KW-1185">Reference proteome</keyword>
<accession>A0A2W2EH70</accession>
<comment type="caution">
    <text evidence="1">The sequence shown here is derived from an EMBL/GenBank/DDBJ whole genome shotgun (WGS) entry which is preliminary data.</text>
</comment>
<organism evidence="1 2">
    <name type="scientific">Micromonospora craterilacus</name>
    <dbReference type="NCBI Taxonomy" id="1655439"/>
    <lineage>
        <taxon>Bacteria</taxon>
        <taxon>Bacillati</taxon>
        <taxon>Actinomycetota</taxon>
        <taxon>Actinomycetes</taxon>
        <taxon>Micromonosporales</taxon>
        <taxon>Micromonosporaceae</taxon>
        <taxon>Micromonospora</taxon>
    </lineage>
</organism>
<proteinExistence type="predicted"/>
<evidence type="ECO:0000313" key="1">
    <source>
        <dbReference type="EMBL" id="PZG12960.1"/>
    </source>
</evidence>
<protein>
    <submittedName>
        <fullName evidence="1">Uncharacterized protein</fullName>
    </submittedName>
</protein>